<dbReference type="Proteomes" id="UP000235777">
    <property type="component" value="Unassembled WGS sequence"/>
</dbReference>
<keyword evidence="2" id="KW-1185">Reference proteome</keyword>
<gene>
    <name evidence="1" type="ORF">C0Z20_20205</name>
</gene>
<organism evidence="1 2">
    <name type="scientific">Trinickia symbiotica</name>
    <dbReference type="NCBI Taxonomy" id="863227"/>
    <lineage>
        <taxon>Bacteria</taxon>
        <taxon>Pseudomonadati</taxon>
        <taxon>Pseudomonadota</taxon>
        <taxon>Betaproteobacteria</taxon>
        <taxon>Burkholderiales</taxon>
        <taxon>Burkholderiaceae</taxon>
        <taxon>Trinickia</taxon>
    </lineage>
</organism>
<evidence type="ECO:0000313" key="1">
    <source>
        <dbReference type="EMBL" id="PMS35066.1"/>
    </source>
</evidence>
<dbReference type="EMBL" id="PNYC01000013">
    <property type="protein sequence ID" value="PMS35066.1"/>
    <property type="molecule type" value="Genomic_DNA"/>
</dbReference>
<sequence length="65" mass="6882">MSHDPNLDHATDADHVLALARSAGLLVTLDGQIGREKYQSIAGSLTAFMRFVDALRTNLTDGAAA</sequence>
<comment type="caution">
    <text evidence="1">The sequence shown here is derived from an EMBL/GenBank/DDBJ whole genome shotgun (WGS) entry which is preliminary data.</text>
</comment>
<proteinExistence type="predicted"/>
<dbReference type="RefSeq" id="WP_018444371.1">
    <property type="nucleotide sequence ID" value="NZ_KB890220.1"/>
</dbReference>
<evidence type="ECO:0000313" key="2">
    <source>
        <dbReference type="Proteomes" id="UP000235777"/>
    </source>
</evidence>
<protein>
    <submittedName>
        <fullName evidence="1">Uncharacterized protein</fullName>
    </submittedName>
</protein>
<name>A0A2N7WZZ7_9BURK</name>
<dbReference type="STRING" id="863227.GCA_000373005_05752"/>
<dbReference type="OrthoDB" id="9134529at2"/>
<accession>A0A2N7WZZ7</accession>
<reference evidence="1 2" key="1">
    <citation type="submission" date="2018-01" db="EMBL/GenBank/DDBJ databases">
        <title>Whole genome analyses suggest that Burkholderia sensu lato contains two further novel genera in the rhizoxinica-symbiotica group Mycetohabitans gen. nov., and Trinickia gen. nov.: implications for the evolution of diazotrophy and nodulation in the Burkholderiaceae.</title>
        <authorList>
            <person name="Estrada-de los Santos P."/>
            <person name="Palmer M."/>
            <person name="Chavez-Ramirez B."/>
            <person name="Beukes C."/>
            <person name="Steenkamp E.T."/>
            <person name="Hirsch A.M."/>
            <person name="Manyaka P."/>
            <person name="Maluk M."/>
            <person name="Lafos M."/>
            <person name="Crook M."/>
            <person name="Gross E."/>
            <person name="Simon M.F."/>
            <person name="Bueno dos Reis Junior F."/>
            <person name="Poole P.S."/>
            <person name="Venter S.N."/>
            <person name="James E.K."/>
        </authorList>
    </citation>
    <scope>NUCLEOTIDE SEQUENCE [LARGE SCALE GENOMIC DNA]</scope>
    <source>
        <strain evidence="1 2">JPY 581</strain>
    </source>
</reference>
<dbReference type="AlphaFoldDB" id="A0A2N7WZZ7"/>